<organism evidence="5 6">
    <name type="scientific">Roseibium denhamense</name>
    <dbReference type="NCBI Taxonomy" id="76305"/>
    <lineage>
        <taxon>Bacteria</taxon>
        <taxon>Pseudomonadati</taxon>
        <taxon>Pseudomonadota</taxon>
        <taxon>Alphaproteobacteria</taxon>
        <taxon>Hyphomicrobiales</taxon>
        <taxon>Stappiaceae</taxon>
        <taxon>Roseibium</taxon>
    </lineage>
</organism>
<gene>
    <name evidence="5" type="ORF">SAMN06265374_1037</name>
</gene>
<dbReference type="SUPFAM" id="SSF52540">
    <property type="entry name" value="P-loop containing nucleoside triphosphate hydrolases"/>
    <property type="match status" value="1"/>
</dbReference>
<dbReference type="Pfam" id="PF00069">
    <property type="entry name" value="Pkinase"/>
    <property type="match status" value="2"/>
</dbReference>
<dbReference type="EMBL" id="FXTT01000001">
    <property type="protein sequence ID" value="SMP08903.1"/>
    <property type="molecule type" value="Genomic_DNA"/>
</dbReference>
<dbReference type="InterPro" id="IPR041664">
    <property type="entry name" value="AAA_16"/>
</dbReference>
<comment type="caution">
    <text evidence="5">The sequence shown here is derived from an EMBL/GenBank/DDBJ whole genome shotgun (WGS) entry which is preliminary data.</text>
</comment>
<dbReference type="Gene3D" id="1.10.510.10">
    <property type="entry name" value="Transferase(Phosphotransferase) domain 1"/>
    <property type="match status" value="2"/>
</dbReference>
<feature type="domain" description="Protein kinase" evidence="4">
    <location>
        <begin position="12"/>
        <end position="343"/>
    </location>
</feature>
<evidence type="ECO:0000256" key="1">
    <source>
        <dbReference type="ARBA" id="ARBA00022741"/>
    </source>
</evidence>
<dbReference type="SMART" id="SM00220">
    <property type="entry name" value="S_TKc"/>
    <property type="match status" value="1"/>
</dbReference>
<keyword evidence="2 3" id="KW-0067">ATP-binding</keyword>
<dbReference type="Proteomes" id="UP001157914">
    <property type="component" value="Unassembled WGS sequence"/>
</dbReference>
<keyword evidence="6" id="KW-1185">Reference proteome</keyword>
<accession>A0ABY1NH07</accession>
<dbReference type="Pfam" id="PF13191">
    <property type="entry name" value="AAA_16"/>
    <property type="match status" value="1"/>
</dbReference>
<dbReference type="PROSITE" id="PS00108">
    <property type="entry name" value="PROTEIN_KINASE_ST"/>
    <property type="match status" value="1"/>
</dbReference>
<evidence type="ECO:0000256" key="2">
    <source>
        <dbReference type="ARBA" id="ARBA00022840"/>
    </source>
</evidence>
<dbReference type="PANTHER" id="PTHR16305">
    <property type="entry name" value="TESTICULAR SOLUBLE ADENYLYL CYCLASE"/>
    <property type="match status" value="1"/>
</dbReference>
<dbReference type="Gene3D" id="1.25.40.10">
    <property type="entry name" value="Tetratricopeptide repeat domain"/>
    <property type="match status" value="1"/>
</dbReference>
<dbReference type="PANTHER" id="PTHR16305:SF28">
    <property type="entry name" value="GUANYLATE CYCLASE DOMAIN-CONTAINING PROTEIN"/>
    <property type="match status" value="1"/>
</dbReference>
<evidence type="ECO:0000256" key="3">
    <source>
        <dbReference type="PROSITE-ProRule" id="PRU10141"/>
    </source>
</evidence>
<keyword evidence="1 3" id="KW-0547">Nucleotide-binding</keyword>
<evidence type="ECO:0000259" key="4">
    <source>
        <dbReference type="PROSITE" id="PS50011"/>
    </source>
</evidence>
<dbReference type="InterPro" id="IPR011990">
    <property type="entry name" value="TPR-like_helical_dom_sf"/>
</dbReference>
<reference evidence="5 6" key="1">
    <citation type="submission" date="2017-05" db="EMBL/GenBank/DDBJ databases">
        <authorList>
            <person name="Varghese N."/>
            <person name="Submissions S."/>
        </authorList>
    </citation>
    <scope>NUCLEOTIDE SEQUENCE [LARGE SCALE GENOMIC DNA]</scope>
    <source>
        <strain evidence="5 6">DSM 15949</strain>
    </source>
</reference>
<dbReference type="InterPro" id="IPR008271">
    <property type="entry name" value="Ser/Thr_kinase_AS"/>
</dbReference>
<protein>
    <submittedName>
        <fullName evidence="5">Predicted ATPase</fullName>
    </submittedName>
</protein>
<proteinExistence type="predicted"/>
<dbReference type="PROSITE" id="PS00107">
    <property type="entry name" value="PROTEIN_KINASE_ATP"/>
    <property type="match status" value="1"/>
</dbReference>
<dbReference type="SMART" id="SM00382">
    <property type="entry name" value="AAA"/>
    <property type="match status" value="1"/>
</dbReference>
<evidence type="ECO:0000313" key="5">
    <source>
        <dbReference type="EMBL" id="SMP08903.1"/>
    </source>
</evidence>
<sequence>MDTQNRAQIGPYLIETLLGKGSMGLIYAGRHVETGTTAAIKTVSTIEAAKLGQIRKEIRSLARLHHPGVVQILEHGIDGGKPWYAMELLQGTTLDSLVRQKRPEHSSTQLASATPVSVSGDDDATLISDLRPLAERHVLRGSTPAAEKYQSSQHDDDKGLNDLLALGSRICRTLAYVHGEGIIHRDLKPGNIFIKNGVDPILVDFGLGSQMNDESGREVVESALGISGSPNYMAPEQIRGEALDARCDLYAFGCILYRLVTGKTPFSGSRAQVLRGHLERDPVRPSDLASDVPAELDELILSLMAKSRDSRIGYAENVALALEEMGGLPNSQDFAVNQPSPYLYKASFVASGKVIERCSKHIETACKGKGQFIVLSGESGSGKTRHAMELARRAKRSDMRIINGQCHSGLFDGGQMKVQAHRPLHPFQPLFDAFADLCSEQPGFLKTSVEERDAAVLAEYSESIASLPDVAGLTAPPQIGEDDARRRLYRAVAKLITACGGAQPLFLLIDDIQWADELSLGMLSYLADGHLADMKGLVVGTVRSEEQSAPVKTLLSLPEIEEISLARMGSEEVTAMTGGMLAINPVPAAFARFLLERSNGNPFFIAEYLRSAVQEKVLVRNLRGEWLFSGSGMSDERQYEALDLPQSLRALIELRLNRTAPVARSALDCAALIGRDFDPDLISRIEQVDGPTMLSIIDELVSQQVLEHSATGGLRFLHDKIREIAEASLPAARLRERHLQIAQALEGVTEADRMPPDNPGQLGHHWSAAGIPEKAVPYLGQAGAQAKKAHAIEEAIQFYETADTEIGKARQSADPEPGSWAKETVEVNEALGELLLLKRLHNRSRQRFETALQSATDNPLSQCRLLRKVAKAWEGEHNHDEALAAYSGAEAELARVSNNLKAWQNEQIEIRLGRLWIYYWSAQTEAIEAELAGTRQLIERHGTADHRYGFYFSQILNSLRKGRYRVGVDLLQLGEALLAAALDRKSEAEIAFAHFELGFLRLFAGRLEEAKPEFLTAISLYQEIGDAGGETRSLCYYVILLRRLQQIEATRNAAQDLLRQASDGEMIDYIGIAHASLAWTDMKHGDVKHAELELARAFEVWNSLSYVYSMQWTAALVSLQIAYENKQYDKLSQMAKTLIDPIQLHLPDAIDGPMRQIVQAAERDDTALMMSSAKRALDQSVSAGFL</sequence>
<dbReference type="CDD" id="cd14014">
    <property type="entry name" value="STKc_PknB_like"/>
    <property type="match status" value="1"/>
</dbReference>
<dbReference type="SUPFAM" id="SSF48452">
    <property type="entry name" value="TPR-like"/>
    <property type="match status" value="1"/>
</dbReference>
<dbReference type="InterPro" id="IPR011009">
    <property type="entry name" value="Kinase-like_dom_sf"/>
</dbReference>
<evidence type="ECO:0000313" key="6">
    <source>
        <dbReference type="Proteomes" id="UP001157914"/>
    </source>
</evidence>
<dbReference type="InterPro" id="IPR003593">
    <property type="entry name" value="AAA+_ATPase"/>
</dbReference>
<feature type="binding site" evidence="3">
    <location>
        <position position="41"/>
    </location>
    <ligand>
        <name>ATP</name>
        <dbReference type="ChEBI" id="CHEBI:30616"/>
    </ligand>
</feature>
<dbReference type="InterPro" id="IPR027417">
    <property type="entry name" value="P-loop_NTPase"/>
</dbReference>
<dbReference type="PROSITE" id="PS50011">
    <property type="entry name" value="PROTEIN_KINASE_DOM"/>
    <property type="match status" value="1"/>
</dbReference>
<name>A0ABY1NH07_9HYPH</name>
<dbReference type="SUPFAM" id="SSF56112">
    <property type="entry name" value="Protein kinase-like (PK-like)"/>
    <property type="match status" value="1"/>
</dbReference>
<dbReference type="InterPro" id="IPR000719">
    <property type="entry name" value="Prot_kinase_dom"/>
</dbReference>
<dbReference type="RefSeq" id="WP_155191590.1">
    <property type="nucleotide sequence ID" value="NZ_BAAAEA010000001.1"/>
</dbReference>
<dbReference type="InterPro" id="IPR017441">
    <property type="entry name" value="Protein_kinase_ATP_BS"/>
</dbReference>